<protein>
    <recommendedName>
        <fullName evidence="1">6-hydroxymethylpterin diphosphokinase MptE-like domain-containing protein</fullName>
    </recommendedName>
</protein>
<dbReference type="PANTHER" id="PTHR41786:SF1">
    <property type="entry name" value="6-HYDROXYMETHYLPTERIN DIPHOSPHOKINASE MPTE-LIKE DOMAIN-CONTAINING PROTEIN"/>
    <property type="match status" value="1"/>
</dbReference>
<dbReference type="PANTHER" id="PTHR41786">
    <property type="entry name" value="MOTILITY ACCESSORY FACTOR MAF"/>
    <property type="match status" value="1"/>
</dbReference>
<evidence type="ECO:0000313" key="3">
    <source>
        <dbReference type="Proteomes" id="UP000095255"/>
    </source>
</evidence>
<name>A0A1E5L9B0_9FIRM</name>
<keyword evidence="3" id="KW-1185">Reference proteome</keyword>
<comment type="caution">
    <text evidence="2">The sequence shown here is derived from an EMBL/GenBank/DDBJ whole genome shotgun (WGS) entry which is preliminary data.</text>
</comment>
<dbReference type="EMBL" id="MJAT01000001">
    <property type="protein sequence ID" value="OEH86735.1"/>
    <property type="molecule type" value="Genomic_DNA"/>
</dbReference>
<dbReference type="Pfam" id="PF01973">
    <property type="entry name" value="MptE-like"/>
    <property type="match status" value="1"/>
</dbReference>
<dbReference type="Gene3D" id="2.60.120.260">
    <property type="entry name" value="Galactose-binding domain-like"/>
    <property type="match status" value="1"/>
</dbReference>
<gene>
    <name evidence="2" type="ORF">BHU72_00210</name>
</gene>
<dbReference type="STRING" id="1390249.BHU72_00210"/>
<evidence type="ECO:0000313" key="2">
    <source>
        <dbReference type="EMBL" id="OEH86735.1"/>
    </source>
</evidence>
<proteinExistence type="predicted"/>
<reference evidence="2 3" key="1">
    <citation type="submission" date="2016-09" db="EMBL/GenBank/DDBJ databases">
        <title>Desulfuribacillus arsenicus sp. nov., an obligately anaerobic, dissimilatory arsenic- and antimonate-reducing bacterium isolated from anoxic sediments.</title>
        <authorList>
            <person name="Abin C.A."/>
            <person name="Hollibaugh J.T."/>
        </authorList>
    </citation>
    <scope>NUCLEOTIDE SEQUENCE [LARGE SCALE GENOMIC DNA]</scope>
    <source>
        <strain evidence="2 3">MLFW-2</strain>
    </source>
</reference>
<dbReference type="InterPro" id="IPR002826">
    <property type="entry name" value="MptE-like"/>
</dbReference>
<accession>A0A1E5L9B0</accession>
<organism evidence="2 3">
    <name type="scientific">Desulfuribacillus stibiiarsenatis</name>
    <dbReference type="NCBI Taxonomy" id="1390249"/>
    <lineage>
        <taxon>Bacteria</taxon>
        <taxon>Bacillati</taxon>
        <taxon>Bacillota</taxon>
        <taxon>Desulfuribacillia</taxon>
        <taxon>Desulfuribacillales</taxon>
        <taxon>Desulfuribacillaceae</taxon>
        <taxon>Desulfuribacillus</taxon>
    </lineage>
</organism>
<feature type="domain" description="6-hydroxymethylpterin diphosphokinase MptE-like" evidence="1">
    <location>
        <begin position="210"/>
        <end position="384"/>
    </location>
</feature>
<sequence>MFLQENLKLLKAFNSDLYEFAKKDNEYIGSDAANIITSKIGIPSLQIHRENKNMLIHSKYDPLKEAESLIERSSEEIKQYTHVLFYGMGLGYHIEYFAKAYPDKRISIYEPNQSVFNAFLNSNSLNKFPLKNIEFFYIESAESDSNAFLQNLAYQMYEPVMLFVLPSYQQVFPDNIQNFTKCFIEIIRNQKLQYKVQLAFGKRWVINSLFNLRETFNSKNIFNDTDKYFRNKPVVVVSAGPSLEEEYENLRYIKENHLAFIFSVGSAYKALLAQKIIPDAILTYDPQKHNYEVFSMLYHQNITQVPLIYGTSVGFETLEMYKGPKMHFFTSADTVSNYYLKDINSKSTKVINDAPTIAAITMQIVAELGANPVILVGQNLGFKDNKFYAGEVEYHSRTSSIVAEDLEDLIEVEDVNGDKIATNRGFNTMRKDLETYIASYPNLKVINTTRGGVKIAGTIYQELTEVIHKELLNSNLSIEINEWHHTPELPSYDNVCIKDKVESMEYSIHNFRIQYRKINKLIHKMRKTNILQNDKDIRTNIAAVNNEVKSLLDTDFFKVYLSLPLKYHTENLVKRILGLQFIDDLQVKSPKILGYITSYLDYVKQTSEELIPYIQVASKQVTDKHNENNLYLSDSGVFSYEGKWNSHNYLNVKSDNLRLIEYYTNEIGSKLKFNFQGKSLRLLGSLRSDRTSKIKLILDGNTYDLSEQNAIDKEDTPKLMSEFFKVDNLDKGRTHSVEIETLDDNIFTFYGADTDGRLFHLDEVTDIKDLDLGKRIRCHYRANYNQVGEFGVLGEKVKDFIHPEATAYPDGDFYFIMVDIDESGNKKMIADRNVQHSISWETLNKKNMVFGDKSENPSYRLLTGGQAPMDQNGNAYEGITDNKWAWPTTNEWDSYIYSDIFNESIWNCQSIGSWCQEQSLFSFGIRDIDNYKVVRGPVISDKHKKVITFSVFTIVGVNHLRGYRPVSIINLEK</sequence>
<dbReference type="RefSeq" id="WP_069700612.1">
    <property type="nucleotide sequence ID" value="NZ_MJAT01000001.1"/>
</dbReference>
<dbReference type="AlphaFoldDB" id="A0A1E5L9B0"/>
<evidence type="ECO:0000259" key="1">
    <source>
        <dbReference type="Pfam" id="PF01973"/>
    </source>
</evidence>
<dbReference type="Proteomes" id="UP000095255">
    <property type="component" value="Unassembled WGS sequence"/>
</dbReference>